<dbReference type="Pfam" id="PF25342">
    <property type="entry name" value="GT_PLOD"/>
    <property type="match status" value="1"/>
</dbReference>
<protein>
    <recommendedName>
        <fullName evidence="2">PLOD1-3-like GT domain-containing protein</fullName>
    </recommendedName>
</protein>
<accession>A0A6C0K9S3</accession>
<feature type="transmembrane region" description="Helical" evidence="1">
    <location>
        <begin position="263"/>
        <end position="282"/>
    </location>
</feature>
<feature type="domain" description="PLOD1-3-like GT" evidence="2">
    <location>
        <begin position="2"/>
        <end position="223"/>
    </location>
</feature>
<keyword evidence="1" id="KW-1133">Transmembrane helix</keyword>
<evidence type="ECO:0000259" key="2">
    <source>
        <dbReference type="Pfam" id="PF25342"/>
    </source>
</evidence>
<dbReference type="AlphaFoldDB" id="A0A6C0K9S3"/>
<keyword evidence="1" id="KW-0472">Membrane</keyword>
<organism evidence="3">
    <name type="scientific">viral metagenome</name>
    <dbReference type="NCBI Taxonomy" id="1070528"/>
    <lineage>
        <taxon>unclassified sequences</taxon>
        <taxon>metagenomes</taxon>
        <taxon>organismal metagenomes</taxon>
    </lineage>
</organism>
<sequence>MKLVTVATHSERYFPYLKLSAEKYGHELVVLGWGEKWKGFVWRFELMREYLKGLDPNEIVCFVDAFDVVILQDPQTIEAKFLKHIKGDKNRILISREEYSHKPVENGFLLFLQSLVFTKCKNEYINAGTYIGVVSNLVDLFQNMCDEFKCAPDSDDQRMIQEYCKKHSSKFIIDTNCDVFLVINSTVSSIKPGEYDIKINNGTLSYKNNTYPSIIHANGYTDIDYLIAELGYDTSIFKADGESKSHFVWKSIMHYTPIVFERFWLFILITISVLIYAYRLKVKSLFAPGFRKRTTIRKG</sequence>
<keyword evidence="1" id="KW-0812">Transmembrane</keyword>
<dbReference type="EMBL" id="MN740811">
    <property type="protein sequence ID" value="QHU12904.1"/>
    <property type="molecule type" value="Genomic_DNA"/>
</dbReference>
<dbReference type="InterPro" id="IPR057589">
    <property type="entry name" value="GT_PLOD"/>
</dbReference>
<reference evidence="3" key="1">
    <citation type="journal article" date="2020" name="Nature">
        <title>Giant virus diversity and host interactions through global metagenomics.</title>
        <authorList>
            <person name="Schulz F."/>
            <person name="Roux S."/>
            <person name="Paez-Espino D."/>
            <person name="Jungbluth S."/>
            <person name="Walsh D.A."/>
            <person name="Denef V.J."/>
            <person name="McMahon K.D."/>
            <person name="Konstantinidis K.T."/>
            <person name="Eloe-Fadrosh E.A."/>
            <person name="Kyrpides N.C."/>
            <person name="Woyke T."/>
        </authorList>
    </citation>
    <scope>NUCLEOTIDE SEQUENCE</scope>
    <source>
        <strain evidence="3">GVMAG-S-1101172-89</strain>
    </source>
</reference>
<dbReference type="CDD" id="cd22997">
    <property type="entry name" value="GT_LH"/>
    <property type="match status" value="1"/>
</dbReference>
<proteinExistence type="predicted"/>
<name>A0A6C0K9S3_9ZZZZ</name>
<evidence type="ECO:0000256" key="1">
    <source>
        <dbReference type="SAM" id="Phobius"/>
    </source>
</evidence>
<evidence type="ECO:0000313" key="3">
    <source>
        <dbReference type="EMBL" id="QHU12904.1"/>
    </source>
</evidence>